<keyword evidence="7" id="KW-1185">Reference proteome</keyword>
<dbReference type="InterPro" id="IPR038770">
    <property type="entry name" value="Na+/solute_symporter_sf"/>
</dbReference>
<name>A0ABP7LTH2_9SPHN</name>
<evidence type="ECO:0000256" key="2">
    <source>
        <dbReference type="ARBA" id="ARBA00022692"/>
    </source>
</evidence>
<proteinExistence type="predicted"/>
<evidence type="ECO:0000313" key="6">
    <source>
        <dbReference type="EMBL" id="GAA3908324.1"/>
    </source>
</evidence>
<comment type="caution">
    <text evidence="6">The sequence shown here is derived from an EMBL/GenBank/DDBJ whole genome shotgun (WGS) entry which is preliminary data.</text>
</comment>
<evidence type="ECO:0000256" key="4">
    <source>
        <dbReference type="ARBA" id="ARBA00023136"/>
    </source>
</evidence>
<evidence type="ECO:0000256" key="1">
    <source>
        <dbReference type="ARBA" id="ARBA00004141"/>
    </source>
</evidence>
<comment type="subcellular location">
    <subcellularLocation>
        <location evidence="1">Membrane</location>
        <topology evidence="1">Multi-pass membrane protein</topology>
    </subcellularLocation>
</comment>
<sequence length="303" mass="31924">MDPKTLIPLFAQGSLWLVVLSFGLRADAARVFEAMRHSGLILKGILAVYIVVPALAVIICTIMPIDRTIAIGIVLMAVSPLAPVIPARFMQAGLDPAKAVHYYVTMILFAVFFVPATVALLSALYPPNASISVGAVSKLVALTILAPIGIGVAIATLAPRIADYVAPVTFWTGLIAAVLLVTAILYKQGGAIVGLIGDGTLVVIVLIVLAGILAGHLLGRPSPLHSNVLAVSAAIRHPGIAALIVRDNFTEPRVMLTVILFLLTSFVVTALYGVWFKRAYPSSPVVLSAAWHSPKNAEDLPHN</sequence>
<feature type="transmembrane region" description="Helical" evidence="5">
    <location>
        <begin position="254"/>
        <end position="275"/>
    </location>
</feature>
<keyword evidence="4 5" id="KW-0472">Membrane</keyword>
<organism evidence="6 7">
    <name type="scientific">Sphingomonas limnosediminicola</name>
    <dbReference type="NCBI Taxonomy" id="940133"/>
    <lineage>
        <taxon>Bacteria</taxon>
        <taxon>Pseudomonadati</taxon>
        <taxon>Pseudomonadota</taxon>
        <taxon>Alphaproteobacteria</taxon>
        <taxon>Sphingomonadales</taxon>
        <taxon>Sphingomonadaceae</taxon>
        <taxon>Sphingomonas</taxon>
    </lineage>
</organism>
<dbReference type="EMBL" id="BAABBM010000001">
    <property type="protein sequence ID" value="GAA3908324.1"/>
    <property type="molecule type" value="Genomic_DNA"/>
</dbReference>
<accession>A0ABP7LTH2</accession>
<feature type="transmembrane region" description="Helical" evidence="5">
    <location>
        <begin position="164"/>
        <end position="186"/>
    </location>
</feature>
<keyword evidence="3 5" id="KW-1133">Transmembrane helix</keyword>
<keyword evidence="2 5" id="KW-0812">Transmembrane</keyword>
<evidence type="ECO:0000256" key="3">
    <source>
        <dbReference type="ARBA" id="ARBA00022989"/>
    </source>
</evidence>
<feature type="transmembrane region" description="Helical" evidence="5">
    <location>
        <begin position="139"/>
        <end position="158"/>
    </location>
</feature>
<reference evidence="7" key="1">
    <citation type="journal article" date="2019" name="Int. J. Syst. Evol. Microbiol.">
        <title>The Global Catalogue of Microorganisms (GCM) 10K type strain sequencing project: providing services to taxonomists for standard genome sequencing and annotation.</title>
        <authorList>
            <consortium name="The Broad Institute Genomics Platform"/>
            <consortium name="The Broad Institute Genome Sequencing Center for Infectious Disease"/>
            <person name="Wu L."/>
            <person name="Ma J."/>
        </authorList>
    </citation>
    <scope>NUCLEOTIDE SEQUENCE [LARGE SCALE GENOMIC DNA]</scope>
    <source>
        <strain evidence="7">JCM 17543</strain>
    </source>
</reference>
<dbReference type="Gene3D" id="1.20.1530.20">
    <property type="match status" value="1"/>
</dbReference>
<feature type="transmembrane region" description="Helical" evidence="5">
    <location>
        <begin position="44"/>
        <end position="62"/>
    </location>
</feature>
<feature type="transmembrane region" description="Helical" evidence="5">
    <location>
        <begin position="102"/>
        <end position="127"/>
    </location>
</feature>
<protein>
    <recommendedName>
        <fullName evidence="8">Na+-dependent transporter</fullName>
    </recommendedName>
</protein>
<gene>
    <name evidence="6" type="ORF">GCM10022276_28350</name>
</gene>
<evidence type="ECO:0000313" key="7">
    <source>
        <dbReference type="Proteomes" id="UP001500827"/>
    </source>
</evidence>
<dbReference type="Pfam" id="PF01758">
    <property type="entry name" value="SBF"/>
    <property type="match status" value="1"/>
</dbReference>
<feature type="transmembrane region" description="Helical" evidence="5">
    <location>
        <begin position="69"/>
        <end position="90"/>
    </location>
</feature>
<dbReference type="RefSeq" id="WP_344700345.1">
    <property type="nucleotide sequence ID" value="NZ_BAABBM010000001.1"/>
</dbReference>
<dbReference type="Proteomes" id="UP001500827">
    <property type="component" value="Unassembled WGS sequence"/>
</dbReference>
<feature type="transmembrane region" description="Helical" evidence="5">
    <location>
        <begin position="193"/>
        <end position="218"/>
    </location>
</feature>
<evidence type="ECO:0000256" key="5">
    <source>
        <dbReference type="SAM" id="Phobius"/>
    </source>
</evidence>
<dbReference type="InterPro" id="IPR002657">
    <property type="entry name" value="BilAc:Na_symport/Acr3"/>
</dbReference>
<evidence type="ECO:0008006" key="8">
    <source>
        <dbReference type="Google" id="ProtNLM"/>
    </source>
</evidence>